<name>A0A3Q9FQ89_9BACT</name>
<dbReference type="OrthoDB" id="7631574at2"/>
<dbReference type="GO" id="GO:0003677">
    <property type="term" value="F:DNA binding"/>
    <property type="evidence" value="ECO:0007669"/>
    <property type="project" value="InterPro"/>
</dbReference>
<comment type="caution">
    <text evidence="1">Lacks conserved residue(s) required for the propagation of feature annotation.</text>
</comment>
<proteinExistence type="predicted"/>
<dbReference type="PANTHER" id="PTHR37299:SF1">
    <property type="entry name" value="STAGE 0 SPORULATION PROTEIN A HOMOLOG"/>
    <property type="match status" value="1"/>
</dbReference>
<dbReference type="Pfam" id="PF00072">
    <property type="entry name" value="Response_reg"/>
    <property type="match status" value="1"/>
</dbReference>
<dbReference type="PROSITE" id="PS50930">
    <property type="entry name" value="HTH_LYTTR"/>
    <property type="match status" value="1"/>
</dbReference>
<reference evidence="4 5" key="1">
    <citation type="submission" date="2018-12" db="EMBL/GenBank/DDBJ databases">
        <title>Flammeovirga pectinis sp. nov., isolated from the gut of the Korean scallop, Patinopecten yessoensis.</title>
        <authorList>
            <person name="Bae J.-W."/>
            <person name="Jeong Y.-S."/>
            <person name="Kang W."/>
        </authorList>
    </citation>
    <scope>NUCLEOTIDE SEQUENCE [LARGE SCALE GENOMIC DNA]</scope>
    <source>
        <strain evidence="4 5">L12M1</strain>
    </source>
</reference>
<dbReference type="PROSITE" id="PS50110">
    <property type="entry name" value="RESPONSE_REGULATORY"/>
    <property type="match status" value="1"/>
</dbReference>
<keyword evidence="5" id="KW-1185">Reference proteome</keyword>
<dbReference type="EMBL" id="CP034562">
    <property type="protein sequence ID" value="AZQ62255.1"/>
    <property type="molecule type" value="Genomic_DNA"/>
</dbReference>
<evidence type="ECO:0000259" key="3">
    <source>
        <dbReference type="PROSITE" id="PS50930"/>
    </source>
</evidence>
<feature type="domain" description="HTH LytTR-type" evidence="3">
    <location>
        <begin position="138"/>
        <end position="209"/>
    </location>
</feature>
<accession>A0A3Q9FQ89</accession>
<dbReference type="PANTHER" id="PTHR37299">
    <property type="entry name" value="TRANSCRIPTIONAL REGULATOR-RELATED"/>
    <property type="match status" value="1"/>
</dbReference>
<evidence type="ECO:0000259" key="2">
    <source>
        <dbReference type="PROSITE" id="PS50110"/>
    </source>
</evidence>
<protein>
    <submittedName>
        <fullName evidence="4">Response regulator transcription factor</fullName>
    </submittedName>
</protein>
<evidence type="ECO:0000256" key="1">
    <source>
        <dbReference type="PROSITE-ProRule" id="PRU00169"/>
    </source>
</evidence>
<dbReference type="InterPro" id="IPR046947">
    <property type="entry name" value="LytR-like"/>
</dbReference>
<organism evidence="4 5">
    <name type="scientific">Flammeovirga pectinis</name>
    <dbReference type="NCBI Taxonomy" id="2494373"/>
    <lineage>
        <taxon>Bacteria</taxon>
        <taxon>Pseudomonadati</taxon>
        <taxon>Bacteroidota</taxon>
        <taxon>Cytophagia</taxon>
        <taxon>Cytophagales</taxon>
        <taxon>Flammeovirgaceae</taxon>
        <taxon>Flammeovirga</taxon>
    </lineage>
</organism>
<gene>
    <name evidence="4" type="ORF">EI427_08395</name>
</gene>
<dbReference type="KEGG" id="fll:EI427_08395"/>
<dbReference type="InterPro" id="IPR001789">
    <property type="entry name" value="Sig_transdc_resp-reg_receiver"/>
</dbReference>
<dbReference type="Proteomes" id="UP000267268">
    <property type="component" value="Chromosome 1"/>
</dbReference>
<dbReference type="RefSeq" id="WP_126613575.1">
    <property type="nucleotide sequence ID" value="NZ_CP034562.1"/>
</dbReference>
<sequence length="240" mass="27808">MKNTSSSITCVIIDPDKLLQEVLISYIDQIPYLKLVAVFNSPLVADQFLENNNAELLFVSTDFDQINGIEWVRSLENSTQVVFLSNTKEKAVDTYELDALDYLLKPTSFERFYKTAIKARVKIKANQIQESITVEKCIFVRSENRINKIHISDIQFIESQNNYINIVTEERQYITLMKLKDIHLRLPSEMFIRIQKSFIININYVKAIEGNSVVINDNLFTISRNLKKEVINSFTQGQLI</sequence>
<dbReference type="Gene3D" id="2.40.50.1020">
    <property type="entry name" value="LytTr DNA-binding domain"/>
    <property type="match status" value="1"/>
</dbReference>
<dbReference type="InterPro" id="IPR007492">
    <property type="entry name" value="LytTR_DNA-bd_dom"/>
</dbReference>
<feature type="domain" description="Response regulatory" evidence="2">
    <location>
        <begin position="9"/>
        <end position="120"/>
    </location>
</feature>
<dbReference type="Gene3D" id="3.40.50.2300">
    <property type="match status" value="1"/>
</dbReference>
<dbReference type="SMART" id="SM00850">
    <property type="entry name" value="LytTR"/>
    <property type="match status" value="1"/>
</dbReference>
<dbReference type="SUPFAM" id="SSF52172">
    <property type="entry name" value="CheY-like"/>
    <property type="match status" value="1"/>
</dbReference>
<dbReference type="InterPro" id="IPR011006">
    <property type="entry name" value="CheY-like_superfamily"/>
</dbReference>
<dbReference type="SMART" id="SM00448">
    <property type="entry name" value="REC"/>
    <property type="match status" value="1"/>
</dbReference>
<evidence type="ECO:0000313" key="5">
    <source>
        <dbReference type="Proteomes" id="UP000267268"/>
    </source>
</evidence>
<dbReference type="AlphaFoldDB" id="A0A3Q9FQ89"/>
<dbReference type="GO" id="GO:0000156">
    <property type="term" value="F:phosphorelay response regulator activity"/>
    <property type="evidence" value="ECO:0007669"/>
    <property type="project" value="InterPro"/>
</dbReference>
<evidence type="ECO:0000313" key="4">
    <source>
        <dbReference type="EMBL" id="AZQ62255.1"/>
    </source>
</evidence>
<dbReference type="Pfam" id="PF04397">
    <property type="entry name" value="LytTR"/>
    <property type="match status" value="1"/>
</dbReference>